<keyword evidence="1" id="KW-1133">Transmembrane helix</keyword>
<dbReference type="SUPFAM" id="SSF56281">
    <property type="entry name" value="Metallo-hydrolase/oxidoreductase"/>
    <property type="match status" value="1"/>
</dbReference>
<feature type="transmembrane region" description="Helical" evidence="1">
    <location>
        <begin position="6"/>
        <end position="24"/>
    </location>
</feature>
<dbReference type="PANTHER" id="PTHR30619:SF1">
    <property type="entry name" value="RECOMBINATION PROTEIN 2"/>
    <property type="match status" value="1"/>
</dbReference>
<reference evidence="3 4" key="1">
    <citation type="submission" date="2016-09" db="EMBL/GenBank/DDBJ databases">
        <title>Draft genome sequence for the type strain of Desulfuribacillus alkaliarsenatis AHT28, an obligately anaerobic, sulfidogenic bacterium isolated from Russian soda lake sediments.</title>
        <authorList>
            <person name="Abin C.A."/>
            <person name="Hollibaugh J.T."/>
        </authorList>
    </citation>
    <scope>NUCLEOTIDE SEQUENCE [LARGE SCALE GENOMIC DNA]</scope>
    <source>
        <strain evidence="3 4">AHT28</strain>
    </source>
</reference>
<dbReference type="InterPro" id="IPR001279">
    <property type="entry name" value="Metallo-B-lactamas"/>
</dbReference>
<protein>
    <recommendedName>
        <fullName evidence="2">Metallo-beta-lactamase domain-containing protein</fullName>
    </recommendedName>
</protein>
<dbReference type="PANTHER" id="PTHR30619">
    <property type="entry name" value="DNA INTERNALIZATION/COMPETENCE PROTEIN COMEC/REC2"/>
    <property type="match status" value="1"/>
</dbReference>
<accession>A0A1E5FZJ3</accession>
<evidence type="ECO:0000313" key="4">
    <source>
        <dbReference type="Proteomes" id="UP000094296"/>
    </source>
</evidence>
<dbReference type="EMBL" id="MIJE01000033">
    <property type="protein sequence ID" value="OEF95984.1"/>
    <property type="molecule type" value="Genomic_DNA"/>
</dbReference>
<proteinExistence type="predicted"/>
<keyword evidence="1" id="KW-0812">Transmembrane</keyword>
<dbReference type="Pfam" id="PF00753">
    <property type="entry name" value="Lactamase_B"/>
    <property type="match status" value="1"/>
</dbReference>
<dbReference type="RefSeq" id="WP_069643904.1">
    <property type="nucleotide sequence ID" value="NZ_MIJE01000033.1"/>
</dbReference>
<dbReference type="Gene3D" id="3.60.15.10">
    <property type="entry name" value="Ribonuclease Z/Hydroxyacylglutathione hydrolase-like"/>
    <property type="match status" value="1"/>
</dbReference>
<feature type="domain" description="Metallo-beta-lactamase" evidence="2">
    <location>
        <begin position="61"/>
        <end position="245"/>
    </location>
</feature>
<keyword evidence="1" id="KW-0472">Membrane</keyword>
<dbReference type="OrthoDB" id="2696637at2"/>
<gene>
    <name evidence="3" type="ORF">BHF68_09535</name>
</gene>
<dbReference type="STRING" id="766136.BHF68_09535"/>
<keyword evidence="4" id="KW-1185">Reference proteome</keyword>
<dbReference type="Proteomes" id="UP000094296">
    <property type="component" value="Unassembled WGS sequence"/>
</dbReference>
<evidence type="ECO:0000259" key="2">
    <source>
        <dbReference type="SMART" id="SM00849"/>
    </source>
</evidence>
<dbReference type="InterPro" id="IPR036866">
    <property type="entry name" value="RibonucZ/Hydroxyglut_hydro"/>
</dbReference>
<name>A0A1E5FZJ3_9FIRM</name>
<evidence type="ECO:0000256" key="1">
    <source>
        <dbReference type="SAM" id="Phobius"/>
    </source>
</evidence>
<evidence type="ECO:0000313" key="3">
    <source>
        <dbReference type="EMBL" id="OEF95984.1"/>
    </source>
</evidence>
<organism evidence="3 4">
    <name type="scientific">Desulfuribacillus alkaliarsenatis</name>
    <dbReference type="NCBI Taxonomy" id="766136"/>
    <lineage>
        <taxon>Bacteria</taxon>
        <taxon>Bacillati</taxon>
        <taxon>Bacillota</taxon>
        <taxon>Desulfuribacillia</taxon>
        <taxon>Desulfuribacillales</taxon>
        <taxon>Desulfuribacillaceae</taxon>
        <taxon>Desulfuribacillus</taxon>
    </lineage>
</organism>
<dbReference type="InterPro" id="IPR052159">
    <property type="entry name" value="Competence_DNA_uptake"/>
</dbReference>
<dbReference type="SMART" id="SM00849">
    <property type="entry name" value="Lactamase_B"/>
    <property type="match status" value="1"/>
</dbReference>
<comment type="caution">
    <text evidence="3">The sequence shown here is derived from an EMBL/GenBank/DDBJ whole genome shotgun (WGS) entry which is preliminary data.</text>
</comment>
<dbReference type="AlphaFoldDB" id="A0A1E5FZJ3"/>
<sequence length="294" mass="33860">MLRFWYFTTAVTLVLFILSVSIWLNNVTPTEGKYIERHTKNDTNNEQKSKLKSYFLDLGRSEATILITPNNKVILVDTGDDEHFKKLDFILKELKIENIDYLFLTTNEPDHIGAFPELQKKYNIHSTLICKEPGIGLFEPDIRKLLVESKNVVLLPENKKLTLDDDLDVYAFYEHPMVLKFKYKESSILMMSDANFEIEEKLIAKYKENLKSLILKVGNHGQSLTSSDEFLKAVNPQVAIILGGDTEDNSRPSYGVIERLTESWIDVYRNDVKGTILVQLDGESFEVNTHLNNY</sequence>